<proteinExistence type="predicted"/>
<organism evidence="1 2">
    <name type="scientific">Daucus carota subsp. sativus</name>
    <name type="common">Carrot</name>
    <dbReference type="NCBI Taxonomy" id="79200"/>
    <lineage>
        <taxon>Eukaryota</taxon>
        <taxon>Viridiplantae</taxon>
        <taxon>Streptophyta</taxon>
        <taxon>Embryophyta</taxon>
        <taxon>Tracheophyta</taxon>
        <taxon>Spermatophyta</taxon>
        <taxon>Magnoliopsida</taxon>
        <taxon>eudicotyledons</taxon>
        <taxon>Gunneridae</taxon>
        <taxon>Pentapetalae</taxon>
        <taxon>asterids</taxon>
        <taxon>campanulids</taxon>
        <taxon>Apiales</taxon>
        <taxon>Apiaceae</taxon>
        <taxon>Apioideae</taxon>
        <taxon>Scandiceae</taxon>
        <taxon>Daucinae</taxon>
        <taxon>Daucus</taxon>
        <taxon>Daucus sect. Daucus</taxon>
    </lineage>
</organism>
<sequence length="120" mass="13489">MNAKRLSDVAKGSAIHRTPREAERFSGKRPVVQWSKNWIIGRWIALVSLVFFLLVVDIQSFHLLRKYNPEDTVYGLFIMGLGNLVGFSFLGSQAQELIQDAKSAYNVPSWCYGLASSTAH</sequence>
<dbReference type="Gramene" id="KZM81541">
    <property type="protein sequence ID" value="KZM81541"/>
    <property type="gene ID" value="DCAR_029154"/>
</dbReference>
<evidence type="ECO:0000313" key="2">
    <source>
        <dbReference type="Proteomes" id="UP000077755"/>
    </source>
</evidence>
<dbReference type="EMBL" id="CP093351">
    <property type="protein sequence ID" value="WOH13994.1"/>
    <property type="molecule type" value="Genomic_DNA"/>
</dbReference>
<evidence type="ECO:0000313" key="1">
    <source>
        <dbReference type="EMBL" id="WOH13994.1"/>
    </source>
</evidence>
<keyword evidence="2" id="KW-1185">Reference proteome</keyword>
<name>A0A175YEA6_DAUCS</name>
<dbReference type="Proteomes" id="UP000077755">
    <property type="component" value="Chromosome 9"/>
</dbReference>
<accession>A0A175YEA6</accession>
<reference evidence="1" key="2">
    <citation type="submission" date="2022-03" db="EMBL/GenBank/DDBJ databases">
        <title>Draft title - Genomic analysis of global carrot germplasm unveils the trajectory of domestication and the origin of high carotenoid orange carrot.</title>
        <authorList>
            <person name="Iorizzo M."/>
            <person name="Ellison S."/>
            <person name="Senalik D."/>
            <person name="Macko-Podgorni A."/>
            <person name="Grzebelus D."/>
            <person name="Bostan H."/>
            <person name="Rolling W."/>
            <person name="Curaba J."/>
            <person name="Simon P."/>
        </authorList>
    </citation>
    <scope>NUCLEOTIDE SEQUENCE</scope>
    <source>
        <tissue evidence="1">Leaf</tissue>
    </source>
</reference>
<gene>
    <name evidence="1" type="ORF">DCAR_0933509</name>
</gene>
<protein>
    <submittedName>
        <fullName evidence="1">Uncharacterized protein</fullName>
    </submittedName>
</protein>
<dbReference type="AlphaFoldDB" id="A0A175YEA6"/>
<reference evidence="1" key="1">
    <citation type="journal article" date="2016" name="Nat. Genet.">
        <title>A high-quality carrot genome assembly provides new insights into carotenoid accumulation and asterid genome evolution.</title>
        <authorList>
            <person name="Iorizzo M."/>
            <person name="Ellison S."/>
            <person name="Senalik D."/>
            <person name="Zeng P."/>
            <person name="Satapoomin P."/>
            <person name="Huang J."/>
            <person name="Bowman M."/>
            <person name="Iovene M."/>
            <person name="Sanseverino W."/>
            <person name="Cavagnaro P."/>
            <person name="Yildiz M."/>
            <person name="Macko-Podgorni A."/>
            <person name="Moranska E."/>
            <person name="Grzebelus E."/>
            <person name="Grzebelus D."/>
            <person name="Ashrafi H."/>
            <person name="Zheng Z."/>
            <person name="Cheng S."/>
            <person name="Spooner D."/>
            <person name="Van Deynze A."/>
            <person name="Simon P."/>
        </authorList>
    </citation>
    <scope>NUCLEOTIDE SEQUENCE</scope>
    <source>
        <tissue evidence="1">Leaf</tissue>
    </source>
</reference>